<evidence type="ECO:0008006" key="5">
    <source>
        <dbReference type="Google" id="ProtNLM"/>
    </source>
</evidence>
<accession>A0ABQ6MLG3</accession>
<sequence length="2768" mass="310847">PPQPPSLALPLGVFKETLSTTLSEVVDKIEEKLYKEQLELEDKREALRGKILSTPLSLSDDELAIFLAKCSHFLQQDPSHKITIVCQSSGSHVGMTTDITDTSSSPTSAPAITLRQITIGRTGSDFDLKPWDVKSSLHKMSGLCGSSSRFSYKHALSENCQSMAQIKIIGAHNETERGLGGEGEGGDGELDDYIVRVMAPDAVTEKLPRKSSPASADTPPEPPGVRSYSTILTTPARKTPPRLILGPIIGKTTSSSAIILVEVESPGSPISIVLKNNLTGASLSLSNSYVLPNRPFSFLFDNLSHATLYTVHVSGPLVSTNSLDPNEPMGSFTTLPKDPSAVNFVALSNNVISVANASNVPNLFDWIGRDLTRENSPTAPDFLLHLGGQVDVRMAYDNARLLMDRYRKANPPPTPLPPHLHEEISEMFRDAYRVAWGSIPNVRKVLAHAPSLMMIGVSDVVGTIIRSSQLEFDPEIGALALQVAREYQTQLWDASVLSSSDSDVGDLELLTNRKKDHMIQPLGHFHRFGKVGLLCIDTLSSNLYATTRNVALPLVTTGQLHWLTRVIGEAEDEDNTRREAEFEKRREAAADKMKERRTTKADDDLTGPDVAAEEPNARFTTPRLHNLIIGCEIPIIWHAQEDAKKFVSDPRRVNNGSAKIIKNSFSYHIEDCGKLLTLLFAWKQKYPGRDVLIVCGSADMGPASTIITDETTGLKIRQWSIPPINTPPTFSFDAALEGKVGRRFSYKHTPLVVEEKYEGLFERMKIQRKQHRIDLQMQDLENDIKLRKRAELMERRANGEEDLEDEEEEEEEKKQRNGSDDDEPARPKTPQELGKERKEAYEKEEQERRDKELQIAAQALVSGGDMFSAMDAIQNSRPNTRDGGRPKSKGGSRPGTSKSKPQTPKTPQQKKQDEKDGDLTDDKIWGMINEDREYKRRKDFGFYFIRSVADVEQPTFYKRFVTPLTPDTIVTVGPVVGEVTTSSCKVLIECNSSVKVRCFARKIHNRANYDEDELQDLASHQQQMDVLKSTISYQKELELDSDPLVIADCQKEIDKLASKIKALGQKLEKVKTVVRTLVSEPNKPLVFNFEEGSLDPDTKYWISFEPFSAAGGCSFRTLPEVARRLNITCMFGASRFAGLLKASTPGAHETWTHILKSGGAGGNGVTASWSMKAAVSFNKFGQSTNPTLEESEVLPVFSDSPNADFEEEERGEDTPRMTAGWYGGASGIGRGGERGLGAGGNAMFLLDKDASIPRKVPDILIQIGGCGVSELFVDANKEKFMQCLKVALGADQKHVKVLMGGGVKKLGFLSEKKRAESALEKTIIDDAYINISDDESEQVTVTEYDLRLKQDKEAKENPGLVKGGAKGGAKGGGGRRKRDNYEYLKPKGGMHVDESGGTLGNETPVDDASLWVRDADMSVWPPEDKKEVPADYYKEDKVGERQRAAAEEECLAMLQNAYRIMYGMPLYDNVCSNVSRFSLFSPDDVHRGLEAALVELSKKEEQQHLKIGDWMVDQQLHPLCELRLRELSSKAWHMYCGDLRSEGLRQREIEEPDPIDISMREAMKRRKQREANALRPPHQARFLNYGNTSIIMCDVRSSRCGGPGGRPIEHAHEQPLLDEQQWRYLKARFSSEEMRRSTAAVVVCENMLVSENIYETMGEPGKGVSWGDLEIERELKEKNGAVPSKKLVEEEKEKRRKLARATQRLSPFYTSCDDATLQWSFHTEEQVAMLDMLFKWLAEQGSVSSKKGVVGKRSLTVFCAGGQGGVETVVVDRSTGNSFKQVCVGTMGDVCRPFDLPKKGVVAGSGDKYTYEHFPINDGVVDDGFAGKHSAVGMRDRLVRGWSYGSVEVLPEPYDCKVNSRLVCRYGGRGDSGRESVVGRVVRRHEKEVDEELEEALRTKKENGSANYIARKLVGPVIGKIDVRGGGKREPNFDTGGNVAGVEGGEVWARVMIELDSPCMVTLVCTNVLTGEREVTVKRCMGRMPTVFVIKGLQQGRRYSCEWFGFEREDCEGSKFMLHTPLDDDPDWIGMVVGGDSGRGLGRDEESVWGLMADRVEECWHGVDVCLHVGGSTGGGRDEAFLECMEFLRSVEEKKEDAALRYLAGERLKNGGRRREVKGSVREEEAAVKEEKELLMKAVREAVGEEEEAAADREVRERMRAEIRSSWNVPSKARVLKSCSNVFVRGGGDVLAGYSAAVGGVMGTPWGRRCLKLAEDVNREYMKQLWDDSPEWYKESKHGGFFTTWRGGMVGVLNLDMRECLGASVEVSMGGEMENVLKQMDHPLISDDQWAFVKAVLGRGALTSLVVVCELPFVWEGKEEARKKGRNEEIEGKDGLEIQAHWVYRSRQLVHVLQTLYQWRAEKKGRSVQVVSGFVALVNSGVNYPTKEDLEYDPRTPEDWDGTLKAGGDVYKIEERVGHPKQMYNKLPKWWYTWSTAMPHALFDDEVYLRARESEEHVEARRFVEKDGLFNAECERAFVACHIDDMGRPVELRTMDLGKRDVMFRQIERGIRHVWTNAFEDTVHKYNVSYLMDDFVLHFLLRKCATKAGEGMKTLEGWVAFVKDVFVEAGVMRMAVLCEHHQQYLDRTKGERDRAGREAELRRMKEEEETFEKWLAGEEARLNKLKLDKKLDEYQLKTVEKKAKVKEFEKKKEQNDDRRRELRKEDEDKVQVEKERVEAERAERIKKEEEEQKLEQEEMNRLAETDEEEYNLRLEANAKKQAEMLEKAKEPEGSKRRRGARERKESRRNDRLLVDLPTLLEYRKVVLG</sequence>
<evidence type="ECO:0000313" key="4">
    <source>
        <dbReference type="Proteomes" id="UP001165060"/>
    </source>
</evidence>
<dbReference type="EMBL" id="BRYB01002983">
    <property type="protein sequence ID" value="GMI28580.1"/>
    <property type="molecule type" value="Genomic_DNA"/>
</dbReference>
<feature type="compositionally biased region" description="Basic and acidic residues" evidence="2">
    <location>
        <begin position="2647"/>
        <end position="2734"/>
    </location>
</feature>
<feature type="coiled-coil region" evidence="1">
    <location>
        <begin position="1046"/>
        <end position="1073"/>
    </location>
</feature>
<feature type="non-terminal residue" evidence="3">
    <location>
        <position position="1"/>
    </location>
</feature>
<feature type="compositionally biased region" description="Basic and acidic residues" evidence="2">
    <location>
        <begin position="833"/>
        <end position="851"/>
    </location>
</feature>
<keyword evidence="1" id="KW-0175">Coiled coil</keyword>
<evidence type="ECO:0000313" key="3">
    <source>
        <dbReference type="EMBL" id="GMI28580.1"/>
    </source>
</evidence>
<protein>
    <recommendedName>
        <fullName evidence="5">Phosphoglycerate kinase</fullName>
    </recommendedName>
</protein>
<dbReference type="PANTHER" id="PTHR37031">
    <property type="entry name" value="METALLOPHOSPHATASE BINDING DOMAIN PROTEIN"/>
    <property type="match status" value="1"/>
</dbReference>
<feature type="coiled-coil region" evidence="1">
    <location>
        <begin position="2121"/>
        <end position="2148"/>
    </location>
</feature>
<proteinExistence type="predicted"/>
<dbReference type="Proteomes" id="UP001165060">
    <property type="component" value="Unassembled WGS sequence"/>
</dbReference>
<feature type="region of interest" description="Disordered" evidence="2">
    <location>
        <begin position="795"/>
        <end position="851"/>
    </location>
</feature>
<feature type="region of interest" description="Disordered" evidence="2">
    <location>
        <begin position="1355"/>
        <end position="1405"/>
    </location>
</feature>
<evidence type="ECO:0000256" key="1">
    <source>
        <dbReference type="SAM" id="Coils"/>
    </source>
</evidence>
<feature type="compositionally biased region" description="Basic and acidic residues" evidence="2">
    <location>
        <begin position="910"/>
        <end position="922"/>
    </location>
</feature>
<feature type="region of interest" description="Disordered" evidence="2">
    <location>
        <begin position="204"/>
        <end position="228"/>
    </location>
</feature>
<feature type="region of interest" description="Disordered" evidence="2">
    <location>
        <begin position="874"/>
        <end position="922"/>
    </location>
</feature>
<feature type="compositionally biased region" description="Basic and acidic residues" evidence="2">
    <location>
        <begin position="1379"/>
        <end position="1394"/>
    </location>
</feature>
<feature type="region of interest" description="Disordered" evidence="2">
    <location>
        <begin position="1199"/>
        <end position="1219"/>
    </location>
</feature>
<feature type="region of interest" description="Disordered" evidence="2">
    <location>
        <begin position="573"/>
        <end position="611"/>
    </location>
</feature>
<feature type="region of interest" description="Disordered" evidence="2">
    <location>
        <begin position="2647"/>
        <end position="2750"/>
    </location>
</feature>
<reference evidence="3 4" key="1">
    <citation type="journal article" date="2023" name="Commun. Biol.">
        <title>Genome analysis of Parmales, the sister group of diatoms, reveals the evolutionary specialization of diatoms from phago-mixotrophs to photoautotrophs.</title>
        <authorList>
            <person name="Ban H."/>
            <person name="Sato S."/>
            <person name="Yoshikawa S."/>
            <person name="Yamada K."/>
            <person name="Nakamura Y."/>
            <person name="Ichinomiya M."/>
            <person name="Sato N."/>
            <person name="Blanc-Mathieu R."/>
            <person name="Endo H."/>
            <person name="Kuwata A."/>
            <person name="Ogata H."/>
        </authorList>
    </citation>
    <scope>NUCLEOTIDE SEQUENCE [LARGE SCALE GENOMIC DNA]</scope>
</reference>
<keyword evidence="4" id="KW-1185">Reference proteome</keyword>
<feature type="compositionally biased region" description="Acidic residues" evidence="2">
    <location>
        <begin position="800"/>
        <end position="811"/>
    </location>
</feature>
<evidence type="ECO:0000256" key="2">
    <source>
        <dbReference type="SAM" id="MobiDB-lite"/>
    </source>
</evidence>
<feature type="compositionally biased region" description="Gly residues" evidence="2">
    <location>
        <begin position="1361"/>
        <end position="1372"/>
    </location>
</feature>
<feature type="compositionally biased region" description="Low complexity" evidence="2">
    <location>
        <begin position="896"/>
        <end position="909"/>
    </location>
</feature>
<feature type="compositionally biased region" description="Basic and acidic residues" evidence="2">
    <location>
        <begin position="575"/>
        <end position="603"/>
    </location>
</feature>
<gene>
    <name evidence="3" type="ORF">TeGR_g10494</name>
</gene>
<name>A0ABQ6MLG3_9STRA</name>
<dbReference type="PANTHER" id="PTHR37031:SF2">
    <property type="entry name" value="PHOD-LIKE PHOSPHATASE METALLOPHOSPHATASE DOMAIN-CONTAINING PROTEIN"/>
    <property type="match status" value="1"/>
</dbReference>
<organism evidence="3 4">
    <name type="scientific">Tetraparma gracilis</name>
    <dbReference type="NCBI Taxonomy" id="2962635"/>
    <lineage>
        <taxon>Eukaryota</taxon>
        <taxon>Sar</taxon>
        <taxon>Stramenopiles</taxon>
        <taxon>Ochrophyta</taxon>
        <taxon>Bolidophyceae</taxon>
        <taxon>Parmales</taxon>
        <taxon>Triparmaceae</taxon>
        <taxon>Tetraparma</taxon>
    </lineage>
</organism>
<comment type="caution">
    <text evidence="3">The sequence shown here is derived from an EMBL/GenBank/DDBJ whole genome shotgun (WGS) entry which is preliminary data.</text>
</comment>